<proteinExistence type="predicted"/>
<accession>A0A0A8ZG90</accession>
<reference evidence="1" key="2">
    <citation type="journal article" date="2015" name="Data Brief">
        <title>Shoot transcriptome of the giant reed, Arundo donax.</title>
        <authorList>
            <person name="Barrero R.A."/>
            <person name="Guerrero F.D."/>
            <person name="Moolhuijzen P."/>
            <person name="Goolsby J.A."/>
            <person name="Tidwell J."/>
            <person name="Bellgard S.E."/>
            <person name="Bellgard M.I."/>
        </authorList>
    </citation>
    <scope>NUCLEOTIDE SEQUENCE</scope>
    <source>
        <tissue evidence="1">Shoot tissue taken approximately 20 cm above the soil surface</tissue>
    </source>
</reference>
<name>A0A0A8ZG90_ARUDO</name>
<dbReference type="AlphaFoldDB" id="A0A0A8ZG90"/>
<protein>
    <submittedName>
        <fullName evidence="1">Uncharacterized protein</fullName>
    </submittedName>
</protein>
<evidence type="ECO:0000313" key="1">
    <source>
        <dbReference type="EMBL" id="JAD37831.1"/>
    </source>
</evidence>
<sequence length="41" mass="4896">MRPHVDNDPVSFKLVEALRKWLRHEGHLCRDHVSACRKETK</sequence>
<organism evidence="1">
    <name type="scientific">Arundo donax</name>
    <name type="common">Giant reed</name>
    <name type="synonym">Donax arundinaceus</name>
    <dbReference type="NCBI Taxonomy" id="35708"/>
    <lineage>
        <taxon>Eukaryota</taxon>
        <taxon>Viridiplantae</taxon>
        <taxon>Streptophyta</taxon>
        <taxon>Embryophyta</taxon>
        <taxon>Tracheophyta</taxon>
        <taxon>Spermatophyta</taxon>
        <taxon>Magnoliopsida</taxon>
        <taxon>Liliopsida</taxon>
        <taxon>Poales</taxon>
        <taxon>Poaceae</taxon>
        <taxon>PACMAD clade</taxon>
        <taxon>Arundinoideae</taxon>
        <taxon>Arundineae</taxon>
        <taxon>Arundo</taxon>
    </lineage>
</organism>
<dbReference type="EMBL" id="GBRH01260064">
    <property type="protein sequence ID" value="JAD37831.1"/>
    <property type="molecule type" value="Transcribed_RNA"/>
</dbReference>
<reference evidence="1" key="1">
    <citation type="submission" date="2014-09" db="EMBL/GenBank/DDBJ databases">
        <authorList>
            <person name="Magalhaes I.L.F."/>
            <person name="Oliveira U."/>
            <person name="Santos F.R."/>
            <person name="Vidigal T.H.D.A."/>
            <person name="Brescovit A.D."/>
            <person name="Santos A.J."/>
        </authorList>
    </citation>
    <scope>NUCLEOTIDE SEQUENCE</scope>
    <source>
        <tissue evidence="1">Shoot tissue taken approximately 20 cm above the soil surface</tissue>
    </source>
</reference>